<proteinExistence type="predicted"/>
<name>A0A5A7QEF6_STRAF</name>
<evidence type="ECO:0000256" key="4">
    <source>
        <dbReference type="ARBA" id="ARBA00023163"/>
    </source>
</evidence>
<protein>
    <submittedName>
        <fullName evidence="9">MADS-box transcription factor</fullName>
    </submittedName>
</protein>
<evidence type="ECO:0000256" key="6">
    <source>
        <dbReference type="SAM" id="Coils"/>
    </source>
</evidence>
<keyword evidence="3" id="KW-0238">DNA-binding</keyword>
<dbReference type="GO" id="GO:0000981">
    <property type="term" value="F:DNA-binding transcription factor activity, RNA polymerase II-specific"/>
    <property type="evidence" value="ECO:0007669"/>
    <property type="project" value="TreeGrafter"/>
</dbReference>
<dbReference type="OrthoDB" id="10442984at2759"/>
<feature type="compositionally biased region" description="Basic residues" evidence="7">
    <location>
        <begin position="39"/>
        <end position="50"/>
    </location>
</feature>
<evidence type="ECO:0000313" key="9">
    <source>
        <dbReference type="EMBL" id="GER43296.1"/>
    </source>
</evidence>
<comment type="subcellular location">
    <subcellularLocation>
        <location evidence="1">Nucleus</location>
    </subcellularLocation>
</comment>
<dbReference type="Proteomes" id="UP000325081">
    <property type="component" value="Unassembled WGS sequence"/>
</dbReference>
<accession>A0A5A7QEF6</accession>
<feature type="compositionally biased region" description="Basic and acidic residues" evidence="7">
    <location>
        <begin position="345"/>
        <end position="359"/>
    </location>
</feature>
<sequence length="368" mass="40288">MASSSHQNNPPHDNNDKNNNNDEDYNNNPYENYPPENSKRKKGKGRKKVALARIENDTSRQVTFSKRRNGLFKKASELSTLCGAEAAVIVFSPAGKAHSFGSPSVDAITNRFLDQMNFYPENAPLPPLPPPPPQNPVMLHQNRELNELEEQLNAQKKSLNQDEGNETMNIDKLDYKGLDKLKNSIQGMKKVLNVIKSKNRGNLSANSHQVDPHPAEGDGGVFPQVMAPGGGPGLGFPMMDPNIQIPNYGGPPPLGGSSGYVSNPGMSFFPYMFDPYPNPNLNPNPNLGFVDPFNPVLGQGFGVPFQFPLLEGSSNIVIGQQPHPGQDMVHLREQGEGSSRGRQNNSEEKSKEFGRDNRGRGRGRGPGQ</sequence>
<dbReference type="GO" id="GO:0046983">
    <property type="term" value="F:protein dimerization activity"/>
    <property type="evidence" value="ECO:0007669"/>
    <property type="project" value="InterPro"/>
</dbReference>
<gene>
    <name evidence="9" type="ORF">STAS_20129</name>
</gene>
<feature type="coiled-coil region" evidence="6">
    <location>
        <begin position="138"/>
        <end position="198"/>
    </location>
</feature>
<dbReference type="AlphaFoldDB" id="A0A5A7QEF6"/>
<dbReference type="PANTHER" id="PTHR11945">
    <property type="entry name" value="MADS BOX PROTEIN"/>
    <property type="match status" value="1"/>
</dbReference>
<dbReference type="PROSITE" id="PS50066">
    <property type="entry name" value="MADS_BOX_2"/>
    <property type="match status" value="1"/>
</dbReference>
<evidence type="ECO:0000313" key="10">
    <source>
        <dbReference type="Proteomes" id="UP000325081"/>
    </source>
</evidence>
<dbReference type="InterPro" id="IPR033896">
    <property type="entry name" value="MEF2-like_N"/>
</dbReference>
<keyword evidence="6" id="KW-0175">Coiled coil</keyword>
<dbReference type="SUPFAM" id="SSF55455">
    <property type="entry name" value="SRF-like"/>
    <property type="match status" value="1"/>
</dbReference>
<evidence type="ECO:0000259" key="8">
    <source>
        <dbReference type="PROSITE" id="PS50066"/>
    </source>
</evidence>
<dbReference type="PRINTS" id="PR00404">
    <property type="entry name" value="MADSDOMAIN"/>
</dbReference>
<evidence type="ECO:0000256" key="3">
    <source>
        <dbReference type="ARBA" id="ARBA00023125"/>
    </source>
</evidence>
<evidence type="ECO:0000256" key="7">
    <source>
        <dbReference type="SAM" id="MobiDB-lite"/>
    </source>
</evidence>
<dbReference type="Pfam" id="PF00319">
    <property type="entry name" value="SRF-TF"/>
    <property type="match status" value="1"/>
</dbReference>
<dbReference type="GO" id="GO:0045944">
    <property type="term" value="P:positive regulation of transcription by RNA polymerase II"/>
    <property type="evidence" value="ECO:0007669"/>
    <property type="project" value="InterPro"/>
</dbReference>
<dbReference type="EMBL" id="BKCP01006538">
    <property type="protein sequence ID" value="GER43296.1"/>
    <property type="molecule type" value="Genomic_DNA"/>
</dbReference>
<evidence type="ECO:0000256" key="1">
    <source>
        <dbReference type="ARBA" id="ARBA00004123"/>
    </source>
</evidence>
<comment type="caution">
    <text evidence="9">The sequence shown here is derived from an EMBL/GenBank/DDBJ whole genome shotgun (WGS) entry which is preliminary data.</text>
</comment>
<dbReference type="PANTHER" id="PTHR11945:SF776">
    <property type="entry name" value="AGAMOUS-LIKE 50-RELATED"/>
    <property type="match status" value="1"/>
</dbReference>
<dbReference type="InterPro" id="IPR002100">
    <property type="entry name" value="TF_MADSbox"/>
</dbReference>
<dbReference type="Gene3D" id="3.40.1810.10">
    <property type="entry name" value="Transcription factor, MADS-box"/>
    <property type="match status" value="1"/>
</dbReference>
<reference evidence="10" key="1">
    <citation type="journal article" date="2019" name="Curr. Biol.">
        <title>Genome Sequence of Striga asiatica Provides Insight into the Evolution of Plant Parasitism.</title>
        <authorList>
            <person name="Yoshida S."/>
            <person name="Kim S."/>
            <person name="Wafula E.K."/>
            <person name="Tanskanen J."/>
            <person name="Kim Y.M."/>
            <person name="Honaas L."/>
            <person name="Yang Z."/>
            <person name="Spallek T."/>
            <person name="Conn C.E."/>
            <person name="Ichihashi Y."/>
            <person name="Cheong K."/>
            <person name="Cui S."/>
            <person name="Der J.P."/>
            <person name="Gundlach H."/>
            <person name="Jiao Y."/>
            <person name="Hori C."/>
            <person name="Ishida J.K."/>
            <person name="Kasahara H."/>
            <person name="Kiba T."/>
            <person name="Kim M.S."/>
            <person name="Koo N."/>
            <person name="Laohavisit A."/>
            <person name="Lee Y.H."/>
            <person name="Lumba S."/>
            <person name="McCourt P."/>
            <person name="Mortimer J.C."/>
            <person name="Mutuku J.M."/>
            <person name="Nomura T."/>
            <person name="Sasaki-Sekimoto Y."/>
            <person name="Seto Y."/>
            <person name="Wang Y."/>
            <person name="Wakatake T."/>
            <person name="Sakakibara H."/>
            <person name="Demura T."/>
            <person name="Yamaguchi S."/>
            <person name="Yoneyama K."/>
            <person name="Manabe R.I."/>
            <person name="Nelson D.C."/>
            <person name="Schulman A.H."/>
            <person name="Timko M.P."/>
            <person name="dePamphilis C.W."/>
            <person name="Choi D."/>
            <person name="Shirasu K."/>
        </authorList>
    </citation>
    <scope>NUCLEOTIDE SEQUENCE [LARGE SCALE GENOMIC DNA]</scope>
    <source>
        <strain evidence="10">cv. UVA1</strain>
    </source>
</reference>
<feature type="region of interest" description="Disordered" evidence="7">
    <location>
        <begin position="316"/>
        <end position="368"/>
    </location>
</feature>
<keyword evidence="4" id="KW-0804">Transcription</keyword>
<dbReference type="CDD" id="cd00265">
    <property type="entry name" value="MADS_MEF2_like"/>
    <property type="match status" value="1"/>
</dbReference>
<keyword evidence="10" id="KW-1185">Reference proteome</keyword>
<feature type="domain" description="MADS-box" evidence="8">
    <location>
        <begin position="44"/>
        <end position="104"/>
    </location>
</feature>
<evidence type="ECO:0000256" key="2">
    <source>
        <dbReference type="ARBA" id="ARBA00023015"/>
    </source>
</evidence>
<feature type="compositionally biased region" description="Low complexity" evidence="7">
    <location>
        <begin position="26"/>
        <end position="36"/>
    </location>
</feature>
<keyword evidence="5" id="KW-0539">Nucleus</keyword>
<feature type="region of interest" description="Disordered" evidence="7">
    <location>
        <begin position="1"/>
        <end position="50"/>
    </location>
</feature>
<dbReference type="GO" id="GO:0000978">
    <property type="term" value="F:RNA polymerase II cis-regulatory region sequence-specific DNA binding"/>
    <property type="evidence" value="ECO:0007669"/>
    <property type="project" value="TreeGrafter"/>
</dbReference>
<organism evidence="9 10">
    <name type="scientific">Striga asiatica</name>
    <name type="common">Asiatic witchweed</name>
    <name type="synonym">Buchnera asiatica</name>
    <dbReference type="NCBI Taxonomy" id="4170"/>
    <lineage>
        <taxon>Eukaryota</taxon>
        <taxon>Viridiplantae</taxon>
        <taxon>Streptophyta</taxon>
        <taxon>Embryophyta</taxon>
        <taxon>Tracheophyta</taxon>
        <taxon>Spermatophyta</taxon>
        <taxon>Magnoliopsida</taxon>
        <taxon>eudicotyledons</taxon>
        <taxon>Gunneridae</taxon>
        <taxon>Pentapetalae</taxon>
        <taxon>asterids</taxon>
        <taxon>lamiids</taxon>
        <taxon>Lamiales</taxon>
        <taxon>Orobanchaceae</taxon>
        <taxon>Buchnereae</taxon>
        <taxon>Striga</taxon>
    </lineage>
</organism>
<evidence type="ECO:0000256" key="5">
    <source>
        <dbReference type="ARBA" id="ARBA00023242"/>
    </source>
</evidence>
<dbReference type="FunFam" id="3.40.1810.10:FF:000006">
    <property type="entry name" value="Agamous-like MADS-box protein AGL62"/>
    <property type="match status" value="1"/>
</dbReference>
<dbReference type="GO" id="GO:0005634">
    <property type="term" value="C:nucleus"/>
    <property type="evidence" value="ECO:0007669"/>
    <property type="project" value="UniProtKB-SubCell"/>
</dbReference>
<dbReference type="SMART" id="SM00432">
    <property type="entry name" value="MADS"/>
    <property type="match status" value="1"/>
</dbReference>
<dbReference type="InterPro" id="IPR036879">
    <property type="entry name" value="TF_MADSbox_sf"/>
</dbReference>
<keyword evidence="2" id="KW-0805">Transcription regulation</keyword>